<evidence type="ECO:0000313" key="3">
    <source>
        <dbReference type="Proteomes" id="UP000461595"/>
    </source>
</evidence>
<keyword evidence="1" id="KW-0472">Membrane</keyword>
<dbReference type="OrthoDB" id="3237876at2"/>
<keyword evidence="1" id="KW-1133">Transmembrane helix</keyword>
<keyword evidence="1" id="KW-0812">Transmembrane</keyword>
<evidence type="ECO:0000256" key="1">
    <source>
        <dbReference type="SAM" id="Phobius"/>
    </source>
</evidence>
<dbReference type="EMBL" id="WSRS01000063">
    <property type="protein sequence ID" value="MVX59359.1"/>
    <property type="molecule type" value="Genomic_DNA"/>
</dbReference>
<organism evidence="2 3">
    <name type="scientific">Streptococcus danieliae</name>
    <dbReference type="NCBI Taxonomy" id="747656"/>
    <lineage>
        <taxon>Bacteria</taxon>
        <taxon>Bacillati</taxon>
        <taxon>Bacillota</taxon>
        <taxon>Bacilli</taxon>
        <taxon>Lactobacillales</taxon>
        <taxon>Streptococcaceae</taxon>
        <taxon>Streptococcus</taxon>
    </lineage>
</organism>
<dbReference type="Proteomes" id="UP000461595">
    <property type="component" value="Unassembled WGS sequence"/>
</dbReference>
<feature type="transmembrane region" description="Helical" evidence="1">
    <location>
        <begin position="343"/>
        <end position="362"/>
    </location>
</feature>
<dbReference type="AlphaFoldDB" id="A0A7X3GAT5"/>
<dbReference type="RefSeq" id="WP_160333138.1">
    <property type="nucleotide sequence ID" value="NZ_WSRS01000063.1"/>
</dbReference>
<sequence>MEKESRNQNMRTLLIGNTSYVTETFIQESFPQGEVFIFGDSDLDAGQNQNLTVVTPEQSPFNLTEILEAYDFEQVVFFSDHLSYKNPSAKSLVVLQEFLGILVAGKASISKFLYLTGPQLQSNFPGLQELEADLLATLTEQPYKILHLPYLFSNWEQESYFAKLLSQAQLRGRMEFAESEEQLALFIKLEALSSLVYRILDSWDNQVETLAWRPSAPATFGDLAAFLQKDEVLADLEVHFRGQEQELYQDLRGSRLTERYQWSEPAAILDLPVVAGLQTAEQMALPLKATSSPWMDGLVLLVGALVAQGLQLLVAQQSFALSLSFPLLYLVLVAQARGIKKGFLALGLVVFLQLLLAQGQAMSLLSSAAFWIQLLAYVLATALAGYLQMQSLDRQAALQVEQTALLREHQALQENYRHVLEDRQSLRYQILSERGGFGYFATLFNRLAQAPGKTLFAEALSQLDTKIQAQKMGIYRFDQGLVTARLVAAIQEGMPEKMDLSVLPRVATRIQEGSAWVNVDLLAGYPAYAISIKPFGQVTYLLWIEGVDFQHMNLQESQQIEFFVQLLAFFLEREETGRRLGRVEGKE</sequence>
<proteinExistence type="predicted"/>
<reference evidence="2 3" key="1">
    <citation type="submission" date="2019-12" db="EMBL/GenBank/DDBJ databases">
        <title>Microbes associate with the intestines of laboratory mice.</title>
        <authorList>
            <person name="Navarre W."/>
            <person name="Wong E."/>
        </authorList>
    </citation>
    <scope>NUCLEOTIDE SEQUENCE [LARGE SCALE GENOMIC DNA]</scope>
    <source>
        <strain evidence="2 3">NM51_B2-22</strain>
    </source>
</reference>
<feature type="transmembrane region" description="Helical" evidence="1">
    <location>
        <begin position="319"/>
        <end position="336"/>
    </location>
</feature>
<comment type="caution">
    <text evidence="2">The sequence shown here is derived from an EMBL/GenBank/DDBJ whole genome shotgun (WGS) entry which is preliminary data.</text>
</comment>
<protein>
    <submittedName>
        <fullName evidence="2">Uncharacterized protein</fullName>
    </submittedName>
</protein>
<accession>A0A7X3GAT5</accession>
<name>A0A7X3GAT5_9STRE</name>
<evidence type="ECO:0000313" key="2">
    <source>
        <dbReference type="EMBL" id="MVX59359.1"/>
    </source>
</evidence>
<gene>
    <name evidence="2" type="ORF">E5983_06885</name>
</gene>
<feature type="transmembrane region" description="Helical" evidence="1">
    <location>
        <begin position="368"/>
        <end position="387"/>
    </location>
</feature>